<accession>A0A382GWI7</accession>
<gene>
    <name evidence="2" type="ORF">METZ01_LOCUS232310</name>
</gene>
<feature type="region of interest" description="Disordered" evidence="1">
    <location>
        <begin position="38"/>
        <end position="66"/>
    </location>
</feature>
<evidence type="ECO:0000313" key="2">
    <source>
        <dbReference type="EMBL" id="SVB79456.1"/>
    </source>
</evidence>
<sequence length="66" mass="7519">KLQYLDRLEDSGERWQETLVGDVWLVADRNKKPLMYFTAERPPGRKGGYAAIGPAQSDPTPTEERN</sequence>
<dbReference type="EMBL" id="UINC01057846">
    <property type="protein sequence ID" value="SVB79456.1"/>
    <property type="molecule type" value="Genomic_DNA"/>
</dbReference>
<name>A0A382GWI7_9ZZZZ</name>
<dbReference type="AlphaFoldDB" id="A0A382GWI7"/>
<evidence type="ECO:0000256" key="1">
    <source>
        <dbReference type="SAM" id="MobiDB-lite"/>
    </source>
</evidence>
<proteinExistence type="predicted"/>
<protein>
    <submittedName>
        <fullName evidence="2">Uncharacterized protein</fullName>
    </submittedName>
</protein>
<feature type="non-terminal residue" evidence="2">
    <location>
        <position position="1"/>
    </location>
</feature>
<reference evidence="2" key="1">
    <citation type="submission" date="2018-05" db="EMBL/GenBank/DDBJ databases">
        <authorList>
            <person name="Lanie J.A."/>
            <person name="Ng W.-L."/>
            <person name="Kazmierczak K.M."/>
            <person name="Andrzejewski T.M."/>
            <person name="Davidsen T.M."/>
            <person name="Wayne K.J."/>
            <person name="Tettelin H."/>
            <person name="Glass J.I."/>
            <person name="Rusch D."/>
            <person name="Podicherti R."/>
            <person name="Tsui H.-C.T."/>
            <person name="Winkler M.E."/>
        </authorList>
    </citation>
    <scope>NUCLEOTIDE SEQUENCE</scope>
</reference>
<organism evidence="2">
    <name type="scientific">marine metagenome</name>
    <dbReference type="NCBI Taxonomy" id="408172"/>
    <lineage>
        <taxon>unclassified sequences</taxon>
        <taxon>metagenomes</taxon>
        <taxon>ecological metagenomes</taxon>
    </lineage>
</organism>